<proteinExistence type="predicted"/>
<organism evidence="13 14">
    <name type="scientific">Glutamicibacter ardleyensis</name>
    <dbReference type="NCBI Taxonomy" id="225894"/>
    <lineage>
        <taxon>Bacteria</taxon>
        <taxon>Bacillati</taxon>
        <taxon>Actinomycetota</taxon>
        <taxon>Actinomycetes</taxon>
        <taxon>Micrococcales</taxon>
        <taxon>Micrococcaceae</taxon>
        <taxon>Glutamicibacter</taxon>
    </lineage>
</organism>
<name>A0ABQ2DPW5_9MICC</name>
<evidence type="ECO:0000256" key="2">
    <source>
        <dbReference type="ARBA" id="ARBA00022475"/>
    </source>
</evidence>
<keyword evidence="2" id="KW-1003">Cell membrane</keyword>
<keyword evidence="14" id="KW-1185">Reference proteome</keyword>
<keyword evidence="3 12" id="KW-0812">Transmembrane</keyword>
<dbReference type="Pfam" id="PF02628">
    <property type="entry name" value="COX15-CtaA"/>
    <property type="match status" value="1"/>
</dbReference>
<comment type="subcellular location">
    <subcellularLocation>
        <location evidence="1">Membrane</location>
        <topology evidence="1">Multi-pass membrane protein</topology>
    </subcellularLocation>
</comment>
<dbReference type="InterPro" id="IPR003780">
    <property type="entry name" value="COX15/CtaA_fam"/>
</dbReference>
<accession>A0ABQ2DPW5</accession>
<keyword evidence="7" id="KW-0408">Iron</keyword>
<reference evidence="14" key="1">
    <citation type="journal article" date="2019" name="Int. J. Syst. Evol. Microbiol.">
        <title>The Global Catalogue of Microorganisms (GCM) 10K type strain sequencing project: providing services to taxonomists for standard genome sequencing and annotation.</title>
        <authorList>
            <consortium name="The Broad Institute Genomics Platform"/>
            <consortium name="The Broad Institute Genome Sequencing Center for Infectious Disease"/>
            <person name="Wu L."/>
            <person name="Ma J."/>
        </authorList>
    </citation>
    <scope>NUCLEOTIDE SEQUENCE [LARGE SCALE GENOMIC DNA]</scope>
    <source>
        <strain evidence="14">CGMCC 1.3685</strain>
    </source>
</reference>
<feature type="transmembrane region" description="Helical" evidence="12">
    <location>
        <begin position="253"/>
        <end position="271"/>
    </location>
</feature>
<feature type="transmembrane region" description="Helical" evidence="12">
    <location>
        <begin position="136"/>
        <end position="157"/>
    </location>
</feature>
<feature type="transmembrane region" description="Helical" evidence="12">
    <location>
        <begin position="277"/>
        <end position="298"/>
    </location>
</feature>
<comment type="caution">
    <text evidence="13">The sequence shown here is derived from an EMBL/GenBank/DDBJ whole genome shotgun (WGS) entry which is preliminary data.</text>
</comment>
<evidence type="ECO:0000256" key="9">
    <source>
        <dbReference type="ARBA" id="ARBA00023136"/>
    </source>
</evidence>
<sequence>MSSNLVTPSWADRLPTHVTRLVHGLAIASLISQVGIIITGGAVRLTKSGLGCSHWPNCVPGSMTPVPEMGVHGLIEFGNRLLTFVLLAIAVAFFIAVWNMRKTHRSIFTLAWVLLAGIPAQGVIGGITVLTDLNPWVVSLHFILSGTLVCLATILVNRTRRELKQENHQASTKSVGQFATAAWILSMLAVIMGTIVTGTGPHAGDASAPRHLFDPLLVTRMHTAPVYLLIVATIAVLVLAYRADGNSKVRTAAWWMVVVILAQAAIGYTQHFTGLPITLVLLHMLGASLLLVAATNLWDCAVRLPRSERVEQR</sequence>
<gene>
    <name evidence="13" type="ORF">GCM10007173_23590</name>
</gene>
<evidence type="ECO:0000256" key="6">
    <source>
        <dbReference type="ARBA" id="ARBA00023002"/>
    </source>
</evidence>
<keyword evidence="6" id="KW-0560">Oxidoreductase</keyword>
<evidence type="ECO:0000256" key="8">
    <source>
        <dbReference type="ARBA" id="ARBA00023133"/>
    </source>
</evidence>
<evidence type="ECO:0000313" key="13">
    <source>
        <dbReference type="EMBL" id="GGJ63928.1"/>
    </source>
</evidence>
<feature type="transmembrane region" description="Helical" evidence="12">
    <location>
        <begin position="21"/>
        <end position="43"/>
    </location>
</feature>
<evidence type="ECO:0000256" key="3">
    <source>
        <dbReference type="ARBA" id="ARBA00022692"/>
    </source>
</evidence>
<feature type="transmembrane region" description="Helical" evidence="12">
    <location>
        <begin position="224"/>
        <end position="241"/>
    </location>
</feature>
<evidence type="ECO:0000313" key="14">
    <source>
        <dbReference type="Proteomes" id="UP000606115"/>
    </source>
</evidence>
<dbReference type="Proteomes" id="UP000606115">
    <property type="component" value="Unassembled WGS sequence"/>
</dbReference>
<dbReference type="RefSeq" id="WP_096254595.1">
    <property type="nucleotide sequence ID" value="NZ_BMKX01000005.1"/>
</dbReference>
<evidence type="ECO:0000256" key="11">
    <source>
        <dbReference type="ARBA" id="ARBA00023444"/>
    </source>
</evidence>
<protein>
    <submittedName>
        <fullName evidence="13">Cytochrome b561</fullName>
    </submittedName>
</protein>
<keyword evidence="8" id="KW-0350">Heme biosynthesis</keyword>
<dbReference type="GeneID" id="303304715"/>
<evidence type="ECO:0000256" key="5">
    <source>
        <dbReference type="ARBA" id="ARBA00022989"/>
    </source>
</evidence>
<dbReference type="EMBL" id="BMKX01000005">
    <property type="protein sequence ID" value="GGJ63928.1"/>
    <property type="molecule type" value="Genomic_DNA"/>
</dbReference>
<evidence type="ECO:0000256" key="1">
    <source>
        <dbReference type="ARBA" id="ARBA00004141"/>
    </source>
</evidence>
<feature type="transmembrane region" description="Helical" evidence="12">
    <location>
        <begin position="107"/>
        <end position="130"/>
    </location>
</feature>
<dbReference type="PANTHER" id="PTHR35457:SF1">
    <property type="entry name" value="HEME A SYNTHASE"/>
    <property type="match status" value="1"/>
</dbReference>
<evidence type="ECO:0000256" key="10">
    <source>
        <dbReference type="ARBA" id="ARBA00023157"/>
    </source>
</evidence>
<keyword evidence="9 12" id="KW-0472">Membrane</keyword>
<evidence type="ECO:0000256" key="12">
    <source>
        <dbReference type="SAM" id="Phobius"/>
    </source>
</evidence>
<keyword evidence="5 12" id="KW-1133">Transmembrane helix</keyword>
<comment type="pathway">
    <text evidence="11">Porphyrin-containing compound metabolism.</text>
</comment>
<feature type="transmembrane region" description="Helical" evidence="12">
    <location>
        <begin position="178"/>
        <end position="204"/>
    </location>
</feature>
<evidence type="ECO:0000256" key="4">
    <source>
        <dbReference type="ARBA" id="ARBA00022723"/>
    </source>
</evidence>
<evidence type="ECO:0000256" key="7">
    <source>
        <dbReference type="ARBA" id="ARBA00023004"/>
    </source>
</evidence>
<keyword evidence="4" id="KW-0479">Metal-binding</keyword>
<feature type="transmembrane region" description="Helical" evidence="12">
    <location>
        <begin position="81"/>
        <end position="100"/>
    </location>
</feature>
<keyword evidence="10" id="KW-1015">Disulfide bond</keyword>
<dbReference type="InterPro" id="IPR050450">
    <property type="entry name" value="COX15/CtaA_HemeA_synthase"/>
</dbReference>
<dbReference type="PANTHER" id="PTHR35457">
    <property type="entry name" value="HEME A SYNTHASE"/>
    <property type="match status" value="1"/>
</dbReference>